<name>A0ABT0HLS7_9BACT</name>
<evidence type="ECO:0000313" key="2">
    <source>
        <dbReference type="EMBL" id="MCK8493129.1"/>
    </source>
</evidence>
<sequence>MSFITIFMVVFMPLLLSVLLIIGMLLARPKDDKIFRIYNILKRNTDKDLSNSNKADMVLLGKSYDAYQKYNQKEKRKASLNAKSMPIVSVYLINNMLSKIKAVILIFFGTSFIGSLDLFYFNDLAHAIIISTISALIYFLLFSDLFVIRYRITKGYFGLNKYEAKEVIKFILKNTDRHDDFKDPNGNVRVFASIKEEFANNTALDNYLNPSLDA</sequence>
<accession>A0ABT0HLS7</accession>
<feature type="transmembrane region" description="Helical" evidence="1">
    <location>
        <begin position="6"/>
        <end position="27"/>
    </location>
</feature>
<dbReference type="Proteomes" id="UP001202180">
    <property type="component" value="Unassembled WGS sequence"/>
</dbReference>
<keyword evidence="3" id="KW-1185">Reference proteome</keyword>
<reference evidence="2 3" key="1">
    <citation type="submission" date="2022-04" db="EMBL/GenBank/DDBJ databases">
        <title>Spirosoma sp. strain RP8 genome sequencing and assembly.</title>
        <authorList>
            <person name="Jung Y."/>
        </authorList>
    </citation>
    <scope>NUCLEOTIDE SEQUENCE [LARGE SCALE GENOMIC DNA]</scope>
    <source>
        <strain evidence="2 3">RP8</strain>
    </source>
</reference>
<evidence type="ECO:0000256" key="1">
    <source>
        <dbReference type="SAM" id="Phobius"/>
    </source>
</evidence>
<keyword evidence="1" id="KW-0472">Membrane</keyword>
<feature type="transmembrane region" description="Helical" evidence="1">
    <location>
        <begin position="102"/>
        <end position="121"/>
    </location>
</feature>
<protein>
    <submittedName>
        <fullName evidence="2">Uncharacterized protein</fullName>
    </submittedName>
</protein>
<keyword evidence="1" id="KW-0812">Transmembrane</keyword>
<dbReference type="RefSeq" id="WP_248477708.1">
    <property type="nucleotide sequence ID" value="NZ_JALPRF010000002.1"/>
</dbReference>
<keyword evidence="1" id="KW-1133">Transmembrane helix</keyword>
<organism evidence="2 3">
    <name type="scientific">Spirosoma liriopis</name>
    <dbReference type="NCBI Taxonomy" id="2937440"/>
    <lineage>
        <taxon>Bacteria</taxon>
        <taxon>Pseudomonadati</taxon>
        <taxon>Bacteroidota</taxon>
        <taxon>Cytophagia</taxon>
        <taxon>Cytophagales</taxon>
        <taxon>Cytophagaceae</taxon>
        <taxon>Spirosoma</taxon>
    </lineage>
</organism>
<gene>
    <name evidence="2" type="ORF">M0L20_14765</name>
</gene>
<feature type="transmembrane region" description="Helical" evidence="1">
    <location>
        <begin position="127"/>
        <end position="148"/>
    </location>
</feature>
<dbReference type="EMBL" id="JALPRF010000002">
    <property type="protein sequence ID" value="MCK8493129.1"/>
    <property type="molecule type" value="Genomic_DNA"/>
</dbReference>
<proteinExistence type="predicted"/>
<comment type="caution">
    <text evidence="2">The sequence shown here is derived from an EMBL/GenBank/DDBJ whole genome shotgun (WGS) entry which is preliminary data.</text>
</comment>
<evidence type="ECO:0000313" key="3">
    <source>
        <dbReference type="Proteomes" id="UP001202180"/>
    </source>
</evidence>